<dbReference type="InterPro" id="IPR045687">
    <property type="entry name" value="PIGG/GPI7_C"/>
</dbReference>
<evidence type="ECO:0000259" key="18">
    <source>
        <dbReference type="PROSITE" id="PS50067"/>
    </source>
</evidence>
<feature type="coiled-coil region" evidence="15">
    <location>
        <begin position="498"/>
        <end position="539"/>
    </location>
</feature>
<evidence type="ECO:0000256" key="13">
    <source>
        <dbReference type="ARBA" id="ARBA00023180"/>
    </source>
</evidence>
<keyword evidence="10 17" id="KW-1133">Transmembrane helix</keyword>
<evidence type="ECO:0000256" key="17">
    <source>
        <dbReference type="SAM" id="Phobius"/>
    </source>
</evidence>
<dbReference type="PROSITE" id="PS50067">
    <property type="entry name" value="KINESIN_MOTOR_2"/>
    <property type="match status" value="1"/>
</dbReference>
<feature type="transmembrane region" description="Helical" evidence="17">
    <location>
        <begin position="2030"/>
        <end position="2049"/>
    </location>
</feature>
<evidence type="ECO:0000256" key="12">
    <source>
        <dbReference type="ARBA" id="ARBA00023175"/>
    </source>
</evidence>
<evidence type="ECO:0000256" key="1">
    <source>
        <dbReference type="ARBA" id="ARBA00004477"/>
    </source>
</evidence>
<evidence type="ECO:0000256" key="9">
    <source>
        <dbReference type="ARBA" id="ARBA00022840"/>
    </source>
</evidence>
<feature type="transmembrane region" description="Helical" evidence="17">
    <location>
        <begin position="1881"/>
        <end position="1899"/>
    </location>
</feature>
<feature type="transmembrane region" description="Helical" evidence="17">
    <location>
        <begin position="2139"/>
        <end position="2171"/>
    </location>
</feature>
<evidence type="ECO:0000256" key="7">
    <source>
        <dbReference type="ARBA" id="ARBA00022741"/>
    </source>
</evidence>
<keyword evidence="15" id="KW-0175">Coiled coil</keyword>
<accession>A0ABR0X3Z6</accession>
<feature type="binding site" evidence="14">
    <location>
        <begin position="255"/>
        <end position="262"/>
    </location>
    <ligand>
        <name>ATP</name>
        <dbReference type="ChEBI" id="CHEBI:30616"/>
    </ligand>
</feature>
<dbReference type="PROSITE" id="PS00411">
    <property type="entry name" value="KINESIN_MOTOR_1"/>
    <property type="match status" value="1"/>
</dbReference>
<feature type="transmembrane region" description="Helical" evidence="17">
    <location>
        <begin position="1965"/>
        <end position="1984"/>
    </location>
</feature>
<feature type="compositionally biased region" description="Polar residues" evidence="16">
    <location>
        <begin position="627"/>
        <end position="647"/>
    </location>
</feature>
<feature type="transmembrane region" description="Helical" evidence="17">
    <location>
        <begin position="2177"/>
        <end position="2199"/>
    </location>
</feature>
<dbReference type="Gene3D" id="3.40.720.10">
    <property type="entry name" value="Alkaline Phosphatase, subunit A"/>
    <property type="match status" value="1"/>
</dbReference>
<dbReference type="InterPro" id="IPR019821">
    <property type="entry name" value="Kinesin_motor_CS"/>
</dbReference>
<comment type="similarity">
    <text evidence="14">Belongs to the TRAFAC class myosin-kinesin ATPase superfamily. Kinesin family.</text>
</comment>
<reference evidence="19 20" key="1">
    <citation type="journal article" date="2021" name="Comput. Struct. Biotechnol. J.">
        <title>De novo genome assembly of the potent medicinal plant Rehmannia glutinosa using nanopore technology.</title>
        <authorList>
            <person name="Ma L."/>
            <person name="Dong C."/>
            <person name="Song C."/>
            <person name="Wang X."/>
            <person name="Zheng X."/>
            <person name="Niu Y."/>
            <person name="Chen S."/>
            <person name="Feng W."/>
        </authorList>
    </citation>
    <scope>NUCLEOTIDE SEQUENCE [LARGE SCALE GENOMIC DNA]</scope>
    <source>
        <strain evidence="19">DH-2019</strain>
    </source>
</reference>
<dbReference type="Pfam" id="PF19316">
    <property type="entry name" value="PIGO_PIGG"/>
    <property type="match status" value="2"/>
</dbReference>
<keyword evidence="8" id="KW-0256">Endoplasmic reticulum</keyword>
<keyword evidence="13" id="KW-0325">Glycoprotein</keyword>
<comment type="caution">
    <text evidence="19">The sequence shown here is derived from an EMBL/GenBank/DDBJ whole genome shotgun (WGS) entry which is preliminary data.</text>
</comment>
<feature type="region of interest" description="Disordered" evidence="16">
    <location>
        <begin position="627"/>
        <end position="654"/>
    </location>
</feature>
<feature type="transmembrane region" description="Helical" evidence="17">
    <location>
        <begin position="2085"/>
        <end position="2103"/>
    </location>
</feature>
<keyword evidence="4" id="KW-0337">GPI-anchor biosynthesis</keyword>
<comment type="pathway">
    <text evidence="2">Glycolipid biosynthesis; glycosylphosphatidylinositol-anchor biosynthesis.</text>
</comment>
<evidence type="ECO:0000256" key="5">
    <source>
        <dbReference type="ARBA" id="ARBA00022679"/>
    </source>
</evidence>
<dbReference type="PANTHER" id="PTHR23072">
    <property type="entry name" value="PHOSPHATIDYLINOSITOL GLYCAN-RELATED"/>
    <property type="match status" value="1"/>
</dbReference>
<dbReference type="CDD" id="cd16024">
    <property type="entry name" value="GPI_EPT_2"/>
    <property type="match status" value="1"/>
</dbReference>
<keyword evidence="7 14" id="KW-0547">Nucleotide-binding</keyword>
<evidence type="ECO:0000256" key="15">
    <source>
        <dbReference type="SAM" id="Coils"/>
    </source>
</evidence>
<evidence type="ECO:0000256" key="10">
    <source>
        <dbReference type="ARBA" id="ARBA00022989"/>
    </source>
</evidence>
<dbReference type="Pfam" id="PF00225">
    <property type="entry name" value="Kinesin"/>
    <property type="match status" value="1"/>
</dbReference>
<keyword evidence="20" id="KW-1185">Reference proteome</keyword>
<evidence type="ECO:0000256" key="4">
    <source>
        <dbReference type="ARBA" id="ARBA00022502"/>
    </source>
</evidence>
<dbReference type="InterPro" id="IPR039527">
    <property type="entry name" value="PIGG/GPI7"/>
</dbReference>
<evidence type="ECO:0000313" key="19">
    <source>
        <dbReference type="EMBL" id="KAK6154175.1"/>
    </source>
</evidence>
<dbReference type="Proteomes" id="UP001318860">
    <property type="component" value="Unassembled WGS sequence"/>
</dbReference>
<dbReference type="SUPFAM" id="SSF52540">
    <property type="entry name" value="P-loop containing nucleoside triphosphate hydrolases"/>
    <property type="match status" value="1"/>
</dbReference>
<feature type="region of interest" description="Disordered" evidence="16">
    <location>
        <begin position="863"/>
        <end position="886"/>
    </location>
</feature>
<evidence type="ECO:0000256" key="14">
    <source>
        <dbReference type="PROSITE-ProRule" id="PRU00283"/>
    </source>
</evidence>
<feature type="transmembrane region" description="Helical" evidence="17">
    <location>
        <begin position="2230"/>
        <end position="2253"/>
    </location>
</feature>
<feature type="transmembrane region" description="Helical" evidence="17">
    <location>
        <begin position="1991"/>
        <end position="2010"/>
    </location>
</feature>
<proteinExistence type="inferred from homology"/>
<protein>
    <recommendedName>
        <fullName evidence="18">Kinesin motor domain-containing protein</fullName>
    </recommendedName>
</protein>
<evidence type="ECO:0000256" key="6">
    <source>
        <dbReference type="ARBA" id="ARBA00022692"/>
    </source>
</evidence>
<feature type="coiled-coil region" evidence="15">
    <location>
        <begin position="572"/>
        <end position="627"/>
    </location>
</feature>
<evidence type="ECO:0000256" key="8">
    <source>
        <dbReference type="ARBA" id="ARBA00022824"/>
    </source>
</evidence>
<comment type="subcellular location">
    <subcellularLocation>
        <location evidence="1">Endoplasmic reticulum membrane</location>
        <topology evidence="1">Multi-pass membrane protein</topology>
    </subcellularLocation>
</comment>
<dbReference type="Pfam" id="PF01663">
    <property type="entry name" value="Phosphodiest"/>
    <property type="match status" value="1"/>
</dbReference>
<feature type="transmembrane region" description="Helical" evidence="17">
    <location>
        <begin position="2265"/>
        <end position="2298"/>
    </location>
</feature>
<evidence type="ECO:0000256" key="16">
    <source>
        <dbReference type="SAM" id="MobiDB-lite"/>
    </source>
</evidence>
<dbReference type="InterPro" id="IPR017850">
    <property type="entry name" value="Alkaline_phosphatase_core_sf"/>
</dbReference>
<feature type="domain" description="Kinesin motor" evidence="18">
    <location>
        <begin position="174"/>
        <end position="488"/>
    </location>
</feature>
<keyword evidence="5" id="KW-0808">Transferase</keyword>
<dbReference type="InterPro" id="IPR037674">
    <property type="entry name" value="PIG-G_N"/>
</dbReference>
<keyword evidence="12 14" id="KW-0505">Motor protein</keyword>
<dbReference type="PANTHER" id="PTHR23072:SF0">
    <property type="entry name" value="GPI ETHANOLAMINE PHOSPHATE TRANSFERASE 2"/>
    <property type="match status" value="1"/>
</dbReference>
<dbReference type="InterPro" id="IPR002591">
    <property type="entry name" value="Phosphodiest/P_Trfase"/>
</dbReference>
<keyword evidence="6 17" id="KW-0812">Transmembrane</keyword>
<feature type="region of interest" description="Disordered" evidence="16">
    <location>
        <begin position="691"/>
        <end position="734"/>
    </location>
</feature>
<gene>
    <name evidence="19" type="ORF">DH2020_013814</name>
</gene>
<feature type="transmembrane region" description="Helical" evidence="17">
    <location>
        <begin position="1920"/>
        <end position="1939"/>
    </location>
</feature>
<name>A0ABR0X3Z6_REHGL</name>
<organism evidence="19 20">
    <name type="scientific">Rehmannia glutinosa</name>
    <name type="common">Chinese foxglove</name>
    <dbReference type="NCBI Taxonomy" id="99300"/>
    <lineage>
        <taxon>Eukaryota</taxon>
        <taxon>Viridiplantae</taxon>
        <taxon>Streptophyta</taxon>
        <taxon>Embryophyta</taxon>
        <taxon>Tracheophyta</taxon>
        <taxon>Spermatophyta</taxon>
        <taxon>Magnoliopsida</taxon>
        <taxon>eudicotyledons</taxon>
        <taxon>Gunneridae</taxon>
        <taxon>Pentapetalae</taxon>
        <taxon>asterids</taxon>
        <taxon>lamiids</taxon>
        <taxon>Lamiales</taxon>
        <taxon>Orobanchaceae</taxon>
        <taxon>Rehmannieae</taxon>
        <taxon>Rehmannia</taxon>
    </lineage>
</organism>
<dbReference type="EMBL" id="JABTTQ020000006">
    <property type="protein sequence ID" value="KAK6154175.1"/>
    <property type="molecule type" value="Genomic_DNA"/>
</dbReference>
<feature type="compositionally biased region" description="Low complexity" evidence="16">
    <location>
        <begin position="865"/>
        <end position="883"/>
    </location>
</feature>
<evidence type="ECO:0000256" key="3">
    <source>
        <dbReference type="ARBA" id="ARBA00005315"/>
    </source>
</evidence>
<feature type="transmembrane region" description="Helical" evidence="17">
    <location>
        <begin position="2109"/>
        <end position="2127"/>
    </location>
</feature>
<dbReference type="SUPFAM" id="SSF53649">
    <property type="entry name" value="Alkaline phosphatase-like"/>
    <property type="match status" value="1"/>
</dbReference>
<dbReference type="SMART" id="SM00129">
    <property type="entry name" value="KISc"/>
    <property type="match status" value="1"/>
</dbReference>
<feature type="compositionally biased region" description="Low complexity" evidence="16">
    <location>
        <begin position="695"/>
        <end position="712"/>
    </location>
</feature>
<comment type="similarity">
    <text evidence="3">Belongs to the PIGG/PIGN/PIGO family. PIGG subfamily.</text>
</comment>
<dbReference type="InterPro" id="IPR036961">
    <property type="entry name" value="Kinesin_motor_dom_sf"/>
</dbReference>
<dbReference type="InterPro" id="IPR001752">
    <property type="entry name" value="Kinesin_motor_dom"/>
</dbReference>
<feature type="transmembrane region" description="Helical" evidence="17">
    <location>
        <begin position="1806"/>
        <end position="1830"/>
    </location>
</feature>
<evidence type="ECO:0000256" key="2">
    <source>
        <dbReference type="ARBA" id="ARBA00004687"/>
    </source>
</evidence>
<keyword evidence="9 14" id="KW-0067">ATP-binding</keyword>
<evidence type="ECO:0000256" key="11">
    <source>
        <dbReference type="ARBA" id="ARBA00023136"/>
    </source>
</evidence>
<dbReference type="PRINTS" id="PR00380">
    <property type="entry name" value="KINESINHEAVY"/>
</dbReference>
<keyword evidence="11 17" id="KW-0472">Membrane</keyword>
<evidence type="ECO:0000313" key="20">
    <source>
        <dbReference type="Proteomes" id="UP001318860"/>
    </source>
</evidence>
<dbReference type="InterPro" id="IPR027417">
    <property type="entry name" value="P-loop_NTPase"/>
</dbReference>
<sequence length="2317" mass="256583">MGEQRGSNNRWNWEVAGFEPRKSVEQRDDYRNKAPVAPATGRRYSMSISSHSELSKHAVNSKLMRLKDKVKGFGNTHTAVAAMSILNNIAEDYMSAIAEGSFLVREDHLQLRQEAMDLQEYSSAKLDRVTRYLGVLAEKSRKLDQAALEAEARISPLLSEKKKLFNDLLTAKGNVKVFCRARPLFEDEGPYVVEFPDDYTVRINTGDDSLSNPKKDFEFDRVYGPHVGQANLFADIQPFVQSAFDGYNVSVFAYGQSCSGKTHTMEGSSHDRGLYARSFEELFDLSNSDATSTSGYSFSVSVFELYNEQITDLLLESGNTASKICIGSLDYPVELVQEKVENPIEFSKVLKAAFRNRGTDALKLKVSHLIVMIHIYYKNLITGENIYSKLSLVDLAGSESISAEEETGERATELLHVLKSLSALGDVLASVTSEKDNIPYENSVLTKVLADSLGGSSKTLVVVNICPNMPSMSETLSSLNFSARARNAMLSLGNRDTIKKWKDVANDACKELLEKEKEISDLKLESVGLKQDLKHANDQCVLLFNEVQKAWKVSFTLQSDLKTENIMLADRYKIEKDQNVQLRNQIAQLLQLEQEQKLHIEQRDSTIQMLQAKLKSVESQLNEAILSNETRSANGPGSQTGEHTGNKATWDDMDSTAVTRRLEDELKKRDALIERLHEENEKLFGRLTEKASLAGSPQVSSPSPRGPPSQSRDLGRNENINPKGRPGDVVSLPLASPKTENSVALVKSGTDIVKTTPAGEYLTSALNDFDPEQYDSLAAISDGANKLLMLVLAAVIKAGASREHEILAEIRDSVFAFIRKMEPKRVMDTMLVSRVRILYIRSLLARSPELQSIKVSPVERFLEKPNNGRSRSSSRGSSPGRSPMRYDASTRNMLIEDQIQGFKVNIKPEKKSKLSSVVLKIRGIDQDTWSKQITGGKLREITEEAKSFAIGNKGLASLFVHTPAGELQRQIRNWLAENFDFLSVADDTVAGATGQLELLSTAIMDGWMAGLGAAQPPNTDALGQLLSEYARRVFTSQLQHLKDIAGTLATEVAEDSAQVAKLRSALESVDHKRRKILQQMKSDMALLNLEDGATPIRNPSTAAEDARLASLISLDSVLKQVKDIMRQTSVNVLSKSKKRSLLASLDGLSEQMPSLLDVDHPCAQRHIAEARHAVESTPEEDDKLLEAPGAAKFPGDTNGAEIDVAQWNVLQFNTGSTSPFIIKCGANSSSELVIKADARVQEPKGGEIIRVVPKPTVLENMSLDEIKEVFTNLPEALSLLALARTADGTRARYSRLYRTLAMKVPALRDLVANTVHSLSCDDPNHWPPLFIVGFFPVKPSFSGMSGLESFYPPGFDSTDLAQNISTLHPEKLKSLYQELSGVPPLFDRLIFMVIDGLPAEFVLGKDGKPPAKAFVEAMPYTQSLLARGLAIGYHAKAAPPTVTMPRLKAMVSGAIGGFLDVASNFNTQAFLDDNLIAQFRRIGWKMVMLGDETWLKLFPNMFDRHDGVSSFFCGRGKEKIDVSKQNVSNSSGTLRLITSLCKKKNIFFLVKDTIQVDYNVSRHLTNELSITDWDLLILHYLGVDHVGHIGGRNSILMGPKLMEMDKVIERIHSSMTPTQEIDHRRTLLMIVSDHGMTDGGNHGGSSYEETDSLALFVSEQKFNDAESSQEAYQVDIGSTLALLFGVPIPKNNVGTVMTELFTSLEDEQQLRILELNSWQLLRLLQTHFTDLRCERFSCESGSGKTGGTESFCCSYLVATALHKSWISKNPLRSVDGDDYRKIVLAYRDFLGTASKWLSSRSTDKPIGLLALGIAAMCLSCLGLMGLLFLFGQEVNFKETQHLSHTNNNTHKWRLAEYFIVAVVFILVLSMGSSSMVEEEQYIWHFMTTSLYLVLLRRTIQSITNGSAFSLTLQQKARNFHSIYSIIAVLISGRLLRGWHQGGVNWSYLPDISKLLEQAGTVHVKSIHLLSLVLVIICLAVFLMLRLKTRLAISVMLIYLFPAMMILKQISKTEEGIFTSSSIDTTTTIQIIYALIGMSTLGILVALPWLMPLQNPKISRDAFKLSSDVLQGSQCELLLGSFRDSMYVIGWCYVFSWCLLQMLLQQPINSMPTCLLLVQILSSIYYFSERGLYLKQWFKIAALYYLGMAGHFGLGNTNTLATIDVAGAFIGISNHSTIISGILMFVITYASPMLALLSMLMNVSIKDMGAVANSQDVDFGHLLKMTLGYPCLVPLGLNSILLLAYTAVLLLMSNHLFVWSVFSPKYLYVCATTACVYIGVSIVAVTATYTCMVYITLLLEKNTEKFAGGIVGFIHGCL</sequence>
<feature type="transmembrane region" description="Helical" evidence="17">
    <location>
        <begin position="1854"/>
        <end position="1875"/>
    </location>
</feature>
<dbReference type="Gene3D" id="3.40.850.10">
    <property type="entry name" value="Kinesin motor domain"/>
    <property type="match status" value="1"/>
</dbReference>